<feature type="region of interest" description="Disordered" evidence="7">
    <location>
        <begin position="367"/>
        <end position="411"/>
    </location>
</feature>
<feature type="domain" description="ABC transporter" evidence="9">
    <location>
        <begin position="2327"/>
        <end position="2557"/>
    </location>
</feature>
<feature type="region of interest" description="Disordered" evidence="7">
    <location>
        <begin position="1448"/>
        <end position="1467"/>
    </location>
</feature>
<organism evidence="10 11">
    <name type="scientific">Oikopleura dioica</name>
    <name type="common">Tunicate</name>
    <dbReference type="NCBI Taxonomy" id="34765"/>
    <lineage>
        <taxon>Eukaryota</taxon>
        <taxon>Metazoa</taxon>
        <taxon>Chordata</taxon>
        <taxon>Tunicata</taxon>
        <taxon>Appendicularia</taxon>
        <taxon>Copelata</taxon>
        <taxon>Oikopleuridae</taxon>
        <taxon>Oikopleura</taxon>
    </lineage>
</organism>
<dbReference type="InterPro" id="IPR003439">
    <property type="entry name" value="ABC_transporter-like_ATP-bd"/>
</dbReference>
<dbReference type="InterPro" id="IPR027417">
    <property type="entry name" value="P-loop_NTPase"/>
</dbReference>
<evidence type="ECO:0000256" key="4">
    <source>
        <dbReference type="ARBA" id="ARBA00022840"/>
    </source>
</evidence>
<evidence type="ECO:0000256" key="8">
    <source>
        <dbReference type="SAM" id="Phobius"/>
    </source>
</evidence>
<dbReference type="InterPro" id="IPR017871">
    <property type="entry name" value="ABC_transporter-like_CS"/>
</dbReference>
<dbReference type="CDD" id="cd03263">
    <property type="entry name" value="ABC_subfamily_A"/>
    <property type="match status" value="2"/>
</dbReference>
<dbReference type="InterPro" id="IPR003593">
    <property type="entry name" value="AAA+_ATPase"/>
</dbReference>
<dbReference type="PROSITE" id="PS50893">
    <property type="entry name" value="ABC_TRANSPORTER_2"/>
    <property type="match status" value="2"/>
</dbReference>
<accession>A0ABN7S187</accession>
<keyword evidence="5 8" id="KW-1133">Transmembrane helix</keyword>
<feature type="transmembrane region" description="Helical" evidence="8">
    <location>
        <begin position="1846"/>
        <end position="1867"/>
    </location>
</feature>
<feature type="transmembrane region" description="Helical" evidence="8">
    <location>
        <begin position="2143"/>
        <end position="2162"/>
    </location>
</feature>
<protein>
    <submittedName>
        <fullName evidence="10">Oidioi.mRNA.OKI2018_I69.PAR.g12593.t1.cds</fullName>
    </submittedName>
</protein>
<evidence type="ECO:0000256" key="1">
    <source>
        <dbReference type="ARBA" id="ARBA00004141"/>
    </source>
</evidence>
<evidence type="ECO:0000313" key="10">
    <source>
        <dbReference type="EMBL" id="CAG5090419.1"/>
    </source>
</evidence>
<feature type="transmembrane region" description="Helical" evidence="8">
    <location>
        <begin position="2021"/>
        <end position="2041"/>
    </location>
</feature>
<keyword evidence="4" id="KW-0067">ATP-binding</keyword>
<feature type="region of interest" description="Disordered" evidence="7">
    <location>
        <begin position="867"/>
        <end position="888"/>
    </location>
</feature>
<feature type="transmembrane region" description="Helical" evidence="8">
    <location>
        <begin position="1322"/>
        <end position="1340"/>
    </location>
</feature>
<feature type="transmembrane region" description="Helical" evidence="8">
    <location>
        <begin position="633"/>
        <end position="655"/>
    </location>
</feature>
<dbReference type="PROSITE" id="PS00211">
    <property type="entry name" value="ABC_TRANSPORTER_1"/>
    <property type="match status" value="2"/>
</dbReference>
<dbReference type="InterPro" id="IPR013525">
    <property type="entry name" value="ABC2_TM"/>
</dbReference>
<proteinExistence type="predicted"/>
<dbReference type="SMART" id="SM00382">
    <property type="entry name" value="AAA"/>
    <property type="match status" value="2"/>
</dbReference>
<feature type="transmembrane region" description="Helical" evidence="8">
    <location>
        <begin position="1291"/>
        <end position="1315"/>
    </location>
</feature>
<dbReference type="Pfam" id="PF12698">
    <property type="entry name" value="ABC2_membrane_3"/>
    <property type="match status" value="2"/>
</dbReference>
<feature type="transmembrane region" description="Helical" evidence="8">
    <location>
        <begin position="2078"/>
        <end position="2099"/>
    </location>
</feature>
<dbReference type="InterPro" id="IPR026082">
    <property type="entry name" value="ABCA"/>
</dbReference>
<evidence type="ECO:0000256" key="3">
    <source>
        <dbReference type="ARBA" id="ARBA00022741"/>
    </source>
</evidence>
<sequence>MIFKDLNEEDMRSCLNEKLGSFVEATRKKYESNCDWNPKLAVEIPEFAIFPEDSPTAFFFMDMWNAAIDDLNLDRTIARFEEENYREMIFIGFRTKAWKFLEKAGLTEDDPHCCPSKWINPEDSDSFYGDESAQSALVLSLQNLINQNTNQAQILDNIDSGDNENTITMDLCLEENDVVTTNIPLKFTNIDKEADVFELRPYLNNSLKIDVDEKYDNLVITLTDVREKWMKTKLKMFLIYLKDRRTDDEIEDSIREGEGALVRAKEVTILAYLTKQDCLAAEEKAEAGIGGRQDLRNVNLPILHSKIFYYDEEIANLTQLEKDRIKTEEKDLMKYFIERVTDGIRDAFNGFKINDIEYAGLRKANPEYIEKPYPSPKSREENKDEDSGSDEGSGSGDLPENEKRPPRERIGQGQISDIVLTLYSDSETTAFKDVFENTIRKLEGWMDEYIKENNISYIRDEDRIKKRMLSLDPSISPRNEEPEKSRSFKAQAIKFTEPESKDTFDGLKDGFLAIFPFLVFIPTMKILATVKTMLNVVISQIEITAYNPKTTRIVEINELGDPVFEFRNTSYGRSKQEIDSFAELVRASFDTAKYKPRSNKCVTSIVENDEKGKTVSLPNPFSTECLNVTESTYYGFSLLGAMTIFSFLLFLRFSWPFIMDFMDRENFIPICCGDRAGNKRTIGTNVNEKDIENTYRIIERLGFFDGLMYQTKPVSRKRAEKNKKNIDQFIVERLRYKEQDKLFWESFKKAGERQETITKAHKWIPCLRRTVPRFKPRPEKEKAEEEEKNKNMIDAAIGTQSRDIKIIELKRFDSENPIAKSQSPTEVIEISGHTQRGVIERATGVPAYNDTLAYIRIVELFIKEGDSGGTSETTFQSREGPTMGEAKEKKPSSFRHLAILLKKSLLIQIRHPWALFFEIFLPVLFGSLLIVARVYGDVTPVANITAWDTFNPRELSPRNVINLCRYDEETNQTIPEMEIAYAPDTLSAKQIMDQVLAEISFVRVNGHPNPNITGLPYDPDYDPGEVIVRPFLMCPETNEFFNFTNATTEDQAAYISTFQRVTWNITAYATEEDLSTFIKTSESTDQIFMAVTFNEDTFNGDTVPDTLDYKIRPPAVPRTEVSSDGFASARGWLTDLLYPQRKRAAGPRSKSDATGGSPYYGAEGLLYLQYLVNNAFSKVKNSAEIGPVEMKRFPYPEYTEDDLMLALQSQLAFVILITTLYLSSGTAKTLVIEKETRLKEYMLMMGLKRNTLWSATWIFSFGKFLITCFTFTFVLFVPFTDNGAVFLTSDGLVFFLFLLSYGTALISLGFFMGALFSTSTSASVATGGVTFLMFIPYRFLQINGSATKYGAKIMASILPPVAMALGLETVGNWEIAGEGATFKNFFTPLSSTNPLNLGTQMCILLFDTLLFFLLGLYVDTIRPGQWGIPKPWNFFCLPSYWRPSKKNQVTAEEAESENPLEQKLPAGTSKESGFRLRNLVKEFEDKGKDKPFRAVDNLSIDAYENEITVLLGPNGAGKSTTINMMSGMLVADTGSCEVGGFNITTNPWAARSSLGLCPQHDILIAELTVNEHLIFFAEIKGFTNAQAQEEAKILVQDIQLGKKQKVYSSKLSGGMKRKLSIGIALCGGSKHLILDEPSSGIDVRARRELWKILEKYRRTHTMLLSTHYMDEAEQLADRIIIMARGSVKCSGTVLFLKEKLGTGYHLTMTMSESTDFPTLDKTIRNVCSGAYVEKIYGQECDFILPFEDVEKFPELFEILEKSSENLGVSSFGVSVTTMNEIFLKMTKTKEDLQAKKSVTSAVDNEEILKSMTEKIDLLTGPALRFQQFRGSFIKCMFHSLRNIKTILTSLFFPAFFVSLAVIIIGVIPTIGEQDPIDLSLTPYEGGIKTPNGFSNVIVSNDGFQTGLDRTFPDGNSDKIANIDEATLSEHYGNFSEWDDHIAEIQRVEKSKFDNEYLMAFHLNSTNKIALFNNEAYHTPGMAMHYMSLILLKQQNENLNINAQNHPLPPDSGTSVSQDTSFAVQGYIVTFYCIIGMMIMYAQFSLLPCKEREQGVKVMQKCSGAPLWVTWLANYCWDILNALLPNVLVVIILLIGAQFLEGLEAFSDAAFALWFGTFITSLAIIPCVYCLSFLFTNPANASNYIGFLNFGLGIITFITYSILSDLDDISEGTINLIDRLFSIAPQYCFARIIFLIYYNGNIYKACEENEITRTACEEAGFVYVKDVLTIEEGGIGEYLAVAIALIILYFVLLSLIEWESGTKTLSRFFKKIIPTDLCKQCCAACCCNQPDATDDPEAEIQFEDDSDVIAMAQKVNKGAKDLTKDHSLVVDSLEKNYDGFRAVKGVSFTVKPNSCFGLLGPNGAGKTSCFKMLTGEETVSKGYAYINGLEIQKDRFGSLREFGYCPQFDALLQQLTGRETLYLYGRLRGVPEKVLPKMVNNLIELVGIKQYAERPSSTYSGGNKRKLSVAIALTGYPRVTIMDEPSCGLDPGARRQLWSVILSVMKTGASVLLTSHSMEETAALCDELAIMVNGRLRCIGGQQHLKSKFGKGVEIEVQLPEGGNSQNVSKEINNRMPFLEVKEINQSFISFRAESGAQLSTLFKELQATKNTGVIAGYTVDQPTLEQIFIDLTGIEEK</sequence>
<evidence type="ECO:0000256" key="6">
    <source>
        <dbReference type="ARBA" id="ARBA00023136"/>
    </source>
</evidence>
<feature type="transmembrane region" description="Helical" evidence="8">
    <location>
        <begin position="1211"/>
        <end position="1231"/>
    </location>
</feature>
<name>A0ABN7S187_OIKDI</name>
<keyword evidence="2 8" id="KW-0812">Transmembrane</keyword>
<feature type="transmembrane region" description="Helical" evidence="8">
    <location>
        <begin position="2237"/>
        <end position="2257"/>
    </location>
</feature>
<reference evidence="10 11" key="1">
    <citation type="submission" date="2021-04" db="EMBL/GenBank/DDBJ databases">
        <authorList>
            <person name="Bliznina A."/>
        </authorList>
    </citation>
    <scope>NUCLEOTIDE SEQUENCE [LARGE SCALE GENOMIC DNA]</scope>
</reference>
<feature type="compositionally biased region" description="Basic and acidic residues" evidence="7">
    <location>
        <begin position="377"/>
        <end position="386"/>
    </location>
</feature>
<dbReference type="Proteomes" id="UP001158576">
    <property type="component" value="Chromosome PAR"/>
</dbReference>
<feature type="compositionally biased region" description="Polar residues" evidence="7">
    <location>
        <begin position="869"/>
        <end position="879"/>
    </location>
</feature>
<dbReference type="EMBL" id="OU015568">
    <property type="protein sequence ID" value="CAG5090419.1"/>
    <property type="molecule type" value="Genomic_DNA"/>
</dbReference>
<dbReference type="Pfam" id="PF00005">
    <property type="entry name" value="ABC_tran"/>
    <property type="match status" value="2"/>
</dbReference>
<feature type="transmembrane region" description="Helical" evidence="8">
    <location>
        <begin position="1397"/>
        <end position="1418"/>
    </location>
</feature>
<keyword evidence="11" id="KW-1185">Reference proteome</keyword>
<feature type="transmembrane region" description="Helical" evidence="8">
    <location>
        <begin position="2111"/>
        <end position="2134"/>
    </location>
</feature>
<keyword evidence="3" id="KW-0547">Nucleotide-binding</keyword>
<gene>
    <name evidence="10" type="ORF">OKIOD_LOCUS4151</name>
</gene>
<evidence type="ECO:0000256" key="5">
    <source>
        <dbReference type="ARBA" id="ARBA00022989"/>
    </source>
</evidence>
<feature type="domain" description="ABC transporter" evidence="9">
    <location>
        <begin position="1474"/>
        <end position="1709"/>
    </location>
</feature>
<comment type="subcellular location">
    <subcellularLocation>
        <location evidence="1">Membrane</location>
        <topology evidence="1">Multi-pass membrane protein</topology>
    </subcellularLocation>
</comment>
<evidence type="ECO:0000256" key="2">
    <source>
        <dbReference type="ARBA" id="ARBA00022692"/>
    </source>
</evidence>
<dbReference type="Gene3D" id="3.40.50.300">
    <property type="entry name" value="P-loop containing nucleotide triphosphate hydrolases"/>
    <property type="match status" value="2"/>
</dbReference>
<evidence type="ECO:0000256" key="7">
    <source>
        <dbReference type="SAM" id="MobiDB-lite"/>
    </source>
</evidence>
<feature type="transmembrane region" description="Helical" evidence="8">
    <location>
        <begin position="1252"/>
        <end position="1279"/>
    </location>
</feature>
<dbReference type="PANTHER" id="PTHR19229:SF250">
    <property type="entry name" value="ABC TRANSPORTER DOMAIN-CONTAINING PROTEIN-RELATED"/>
    <property type="match status" value="1"/>
</dbReference>
<dbReference type="PANTHER" id="PTHR19229">
    <property type="entry name" value="ATP-BINDING CASSETTE TRANSPORTER SUBFAMILY A ABCA"/>
    <property type="match status" value="1"/>
</dbReference>
<evidence type="ECO:0000259" key="9">
    <source>
        <dbReference type="PROSITE" id="PS50893"/>
    </source>
</evidence>
<evidence type="ECO:0000313" key="11">
    <source>
        <dbReference type="Proteomes" id="UP001158576"/>
    </source>
</evidence>
<dbReference type="SUPFAM" id="SSF52540">
    <property type="entry name" value="P-loop containing nucleoside triphosphate hydrolases"/>
    <property type="match status" value="2"/>
</dbReference>
<feature type="compositionally biased region" description="Basic and acidic residues" evidence="7">
    <location>
        <begin position="400"/>
        <end position="410"/>
    </location>
</feature>
<keyword evidence="6 8" id="KW-0472">Membrane</keyword>